<dbReference type="FunFam" id="1.25.40.10:FF:000196">
    <property type="entry name" value="Pentatricopeptide repeat-containing protein At4g14850"/>
    <property type="match status" value="1"/>
</dbReference>
<gene>
    <name evidence="3" type="ORF">F0562_026935</name>
</gene>
<dbReference type="SUPFAM" id="SSF48452">
    <property type="entry name" value="TPR-like"/>
    <property type="match status" value="2"/>
</dbReference>
<dbReference type="Pfam" id="PF12854">
    <property type="entry name" value="PPR_1"/>
    <property type="match status" value="1"/>
</dbReference>
<dbReference type="Pfam" id="PF13041">
    <property type="entry name" value="PPR_2"/>
    <property type="match status" value="3"/>
</dbReference>
<evidence type="ECO:0008006" key="5">
    <source>
        <dbReference type="Google" id="ProtNLM"/>
    </source>
</evidence>
<dbReference type="Pfam" id="PF20431">
    <property type="entry name" value="E_motif"/>
    <property type="match status" value="1"/>
</dbReference>
<name>A0A5J5B407_9ASTE</name>
<dbReference type="GO" id="GO:0003723">
    <property type="term" value="F:RNA binding"/>
    <property type="evidence" value="ECO:0007669"/>
    <property type="project" value="InterPro"/>
</dbReference>
<evidence type="ECO:0000313" key="3">
    <source>
        <dbReference type="EMBL" id="KAA8537378.1"/>
    </source>
</evidence>
<dbReference type="FunFam" id="1.25.40.10:FF:000158">
    <property type="entry name" value="pentatricopeptide repeat-containing protein At2g33680"/>
    <property type="match status" value="1"/>
</dbReference>
<sequence length="726" mass="81198">MDLSQKFFEDMKACATQRSIPVARKLHAQLTSMGLNSSVFLQNNLINMYSNCGLMDDACRAFLEIEFPNVFSWNTMINGMADSGRMREAEQLFGKMPERDNVTWNSMMSGYYHNGQPEDAIKVFVSMIRDRNCVPDPFSFTCVMKACASLGFVKLAFQLHGLAEKFDFGRDISFDSSIIDMYIKCGALNFAERVFLGISNPSLFCWNSMIYGFSKLYGVGSAFDLFIQMPERDTVSWNTMISILSQHGYGVQTLDMFVEMWIQGFRPNSVTYASVLSACTSIYDLGWGTHLHARIVRMEPSLDVYVGSGLIDMYVKCGCLESARRVFDKLTEHNVVTWTSLIGGIAQFGHEKDALALFKQMREMPVALDQFTLATVLGICSGLEDISLGWQLHAYTIKLGMDSSVPVGNALVTMYAKCGDVQSANHTFELMPIRDIISWTAMITSFSQSGDIENARKYFNKMPERNVITWNSMLAAYVQQGFWEEGLKIYILMLKEEVQQDWITFATSISACAESAILKLGKQIVAQAEKLGFCSNVSVANSVITIGQGGKVIDTFETMLKLGFMPDHISYVSVLSDLLGRAGLLEQAKNLIDEMPFEPNAAVWGALLGACRIHGNVKLAEIAVKNLIELDVDDSGSYVLLANIYSDSGKLEGVSDMRKLMREKGVRKNPGCSWIEVDNRVHVFTVDDTNHPQIKDIYRMLEEIIKKIEDTGSYVNQLHSVGQLPQ</sequence>
<evidence type="ECO:0000256" key="1">
    <source>
        <dbReference type="ARBA" id="ARBA00022737"/>
    </source>
</evidence>
<feature type="repeat" description="PPR" evidence="2">
    <location>
        <begin position="100"/>
        <end position="135"/>
    </location>
</feature>
<dbReference type="PANTHER" id="PTHR47926">
    <property type="entry name" value="PENTATRICOPEPTIDE REPEAT-CONTAINING PROTEIN"/>
    <property type="match status" value="1"/>
</dbReference>
<dbReference type="NCBIfam" id="TIGR00756">
    <property type="entry name" value="PPR"/>
    <property type="match status" value="5"/>
</dbReference>
<dbReference type="Pfam" id="PF01535">
    <property type="entry name" value="PPR"/>
    <property type="match status" value="4"/>
</dbReference>
<keyword evidence="1" id="KW-0677">Repeat</keyword>
<dbReference type="GO" id="GO:0099402">
    <property type="term" value="P:plant organ development"/>
    <property type="evidence" value="ECO:0007669"/>
    <property type="project" value="UniProtKB-ARBA"/>
</dbReference>
<feature type="repeat" description="PPR" evidence="2">
    <location>
        <begin position="69"/>
        <end position="99"/>
    </location>
</feature>
<dbReference type="Proteomes" id="UP000325577">
    <property type="component" value="Linkage Group LG15"/>
</dbReference>
<dbReference type="InterPro" id="IPR046849">
    <property type="entry name" value="E2_motif"/>
</dbReference>
<dbReference type="InterPro" id="IPR011990">
    <property type="entry name" value="TPR-like_helical_dom_sf"/>
</dbReference>
<dbReference type="EMBL" id="CM018038">
    <property type="protein sequence ID" value="KAA8537378.1"/>
    <property type="molecule type" value="Genomic_DNA"/>
</dbReference>
<accession>A0A5J5B407</accession>
<dbReference type="InterPro" id="IPR002885">
    <property type="entry name" value="PPR_rpt"/>
</dbReference>
<reference evidence="3 4" key="1">
    <citation type="submission" date="2019-09" db="EMBL/GenBank/DDBJ databases">
        <title>A chromosome-level genome assembly of the Chinese tupelo Nyssa sinensis.</title>
        <authorList>
            <person name="Yang X."/>
            <person name="Kang M."/>
            <person name="Yang Y."/>
            <person name="Xiong H."/>
            <person name="Wang M."/>
            <person name="Zhang Z."/>
            <person name="Wang Z."/>
            <person name="Wu H."/>
            <person name="Ma T."/>
            <person name="Liu J."/>
            <person name="Xi Z."/>
        </authorList>
    </citation>
    <scope>NUCLEOTIDE SEQUENCE [LARGE SCALE GENOMIC DNA]</scope>
    <source>
        <strain evidence="3">J267</strain>
        <tissue evidence="3">Leaf</tissue>
    </source>
</reference>
<protein>
    <recommendedName>
        <fullName evidence="5">DYW domain-containing protein</fullName>
    </recommendedName>
</protein>
<dbReference type="FunFam" id="1.25.40.10:FF:001063">
    <property type="entry name" value="Pentatricopeptide repeat-containing protein isoform A"/>
    <property type="match status" value="1"/>
</dbReference>
<dbReference type="AlphaFoldDB" id="A0A5J5B407"/>
<dbReference type="FunFam" id="1.25.40.10:FF:000442">
    <property type="entry name" value="Pentatricopeptide repeat-containing protein At3g49710"/>
    <property type="match status" value="1"/>
</dbReference>
<feature type="repeat" description="PPR" evidence="2">
    <location>
        <begin position="466"/>
        <end position="500"/>
    </location>
</feature>
<feature type="repeat" description="PPR" evidence="2">
    <location>
        <begin position="233"/>
        <end position="267"/>
    </location>
</feature>
<dbReference type="OrthoDB" id="185373at2759"/>
<evidence type="ECO:0000313" key="4">
    <source>
        <dbReference type="Proteomes" id="UP000325577"/>
    </source>
</evidence>
<dbReference type="PROSITE" id="PS51375">
    <property type="entry name" value="PPR"/>
    <property type="match status" value="6"/>
</dbReference>
<organism evidence="3 4">
    <name type="scientific">Nyssa sinensis</name>
    <dbReference type="NCBI Taxonomy" id="561372"/>
    <lineage>
        <taxon>Eukaryota</taxon>
        <taxon>Viridiplantae</taxon>
        <taxon>Streptophyta</taxon>
        <taxon>Embryophyta</taxon>
        <taxon>Tracheophyta</taxon>
        <taxon>Spermatophyta</taxon>
        <taxon>Magnoliopsida</taxon>
        <taxon>eudicotyledons</taxon>
        <taxon>Gunneridae</taxon>
        <taxon>Pentapetalae</taxon>
        <taxon>asterids</taxon>
        <taxon>Cornales</taxon>
        <taxon>Nyssaceae</taxon>
        <taxon>Nyssa</taxon>
    </lineage>
</organism>
<dbReference type="Pfam" id="PF20430">
    <property type="entry name" value="Eplus_motif"/>
    <property type="match status" value="1"/>
</dbReference>
<dbReference type="FunFam" id="1.25.40.10:FF:000780">
    <property type="entry name" value="Pentatricopeptide repeat-containing protein isoform A"/>
    <property type="match status" value="1"/>
</dbReference>
<dbReference type="InterPro" id="IPR046960">
    <property type="entry name" value="PPR_At4g14850-like_plant"/>
</dbReference>
<keyword evidence="4" id="KW-1185">Reference proteome</keyword>
<dbReference type="PANTHER" id="PTHR47926:SF342">
    <property type="entry name" value="TETRATRICOPEPTIDE-LIKE HELICAL DOMAIN-CONTAINING PROTEIN-RELATED"/>
    <property type="match status" value="1"/>
</dbReference>
<dbReference type="GO" id="GO:0009451">
    <property type="term" value="P:RNA modification"/>
    <property type="evidence" value="ECO:0007669"/>
    <property type="project" value="InterPro"/>
</dbReference>
<dbReference type="Gene3D" id="1.25.40.10">
    <property type="entry name" value="Tetratricopeptide repeat domain"/>
    <property type="match status" value="6"/>
</dbReference>
<dbReference type="InterPro" id="IPR046848">
    <property type="entry name" value="E_motif"/>
</dbReference>
<feature type="repeat" description="PPR" evidence="2">
    <location>
        <begin position="435"/>
        <end position="465"/>
    </location>
</feature>
<proteinExistence type="predicted"/>
<feature type="repeat" description="PPR" evidence="2">
    <location>
        <begin position="334"/>
        <end position="368"/>
    </location>
</feature>
<evidence type="ECO:0000256" key="2">
    <source>
        <dbReference type="PROSITE-ProRule" id="PRU00708"/>
    </source>
</evidence>